<protein>
    <submittedName>
        <fullName evidence="9">ABC transporter permease</fullName>
    </submittedName>
</protein>
<feature type="transmembrane region" description="Helical" evidence="7">
    <location>
        <begin position="45"/>
        <end position="67"/>
    </location>
</feature>
<dbReference type="CDD" id="cd06261">
    <property type="entry name" value="TM_PBP2"/>
    <property type="match status" value="1"/>
</dbReference>
<feature type="transmembrane region" description="Helical" evidence="7">
    <location>
        <begin position="288"/>
        <end position="307"/>
    </location>
</feature>
<dbReference type="GO" id="GO:0005886">
    <property type="term" value="C:plasma membrane"/>
    <property type="evidence" value="ECO:0007669"/>
    <property type="project" value="UniProtKB-SubCell"/>
</dbReference>
<organism evidence="9 10">
    <name type="scientific">Mycoplasmoides gallisepticum S6</name>
    <dbReference type="NCBI Taxonomy" id="1006581"/>
    <lineage>
        <taxon>Bacteria</taxon>
        <taxon>Bacillati</taxon>
        <taxon>Mycoplasmatota</taxon>
        <taxon>Mycoplasmoidales</taxon>
        <taxon>Mycoplasmoidaceae</taxon>
        <taxon>Mycoplasmoides</taxon>
    </lineage>
</organism>
<keyword evidence="6 7" id="KW-0472">Membrane</keyword>
<gene>
    <name evidence="9" type="primary">ugpE</name>
    <name evidence="9" type="ORF">GCW_00190</name>
</gene>
<evidence type="ECO:0000256" key="5">
    <source>
        <dbReference type="ARBA" id="ARBA00022989"/>
    </source>
</evidence>
<accession>A0A0F6CJU1</accession>
<dbReference type="InterPro" id="IPR000515">
    <property type="entry name" value="MetI-like"/>
</dbReference>
<keyword evidence="5 7" id="KW-1133">Transmembrane helix</keyword>
<dbReference type="KEGG" id="mgz:GCW_00190"/>
<dbReference type="EMBL" id="CP006916">
    <property type="protein sequence ID" value="AHB99363.1"/>
    <property type="molecule type" value="Genomic_DNA"/>
</dbReference>
<dbReference type="AlphaFoldDB" id="A0A0F6CJU1"/>
<keyword evidence="4 7" id="KW-0812">Transmembrane</keyword>
<evidence type="ECO:0000313" key="10">
    <source>
        <dbReference type="Proteomes" id="UP000018735"/>
    </source>
</evidence>
<keyword evidence="3" id="KW-1003">Cell membrane</keyword>
<evidence type="ECO:0000256" key="7">
    <source>
        <dbReference type="SAM" id="Phobius"/>
    </source>
</evidence>
<feature type="transmembrane region" description="Helical" evidence="7">
    <location>
        <begin position="99"/>
        <end position="120"/>
    </location>
</feature>
<dbReference type="Proteomes" id="UP000018735">
    <property type="component" value="Chromosome"/>
</dbReference>
<feature type="domain" description="ABC transmembrane type-1" evidence="8">
    <location>
        <begin position="103"/>
        <end position="307"/>
    </location>
</feature>
<comment type="subcellular location">
    <subcellularLocation>
        <location evidence="1">Cell membrane</location>
        <topology evidence="1">Multi-pass membrane protein</topology>
    </subcellularLocation>
</comment>
<evidence type="ECO:0000259" key="8">
    <source>
        <dbReference type="PROSITE" id="PS50928"/>
    </source>
</evidence>
<dbReference type="GO" id="GO:0055085">
    <property type="term" value="P:transmembrane transport"/>
    <property type="evidence" value="ECO:0007669"/>
    <property type="project" value="InterPro"/>
</dbReference>
<evidence type="ECO:0000256" key="1">
    <source>
        <dbReference type="ARBA" id="ARBA00004651"/>
    </source>
</evidence>
<dbReference type="PANTHER" id="PTHR43744">
    <property type="entry name" value="ABC TRANSPORTER PERMEASE PROTEIN MG189-RELATED-RELATED"/>
    <property type="match status" value="1"/>
</dbReference>
<evidence type="ECO:0000256" key="2">
    <source>
        <dbReference type="ARBA" id="ARBA00022448"/>
    </source>
</evidence>
<name>A0A0F6CJU1_MYCGL</name>
<evidence type="ECO:0000256" key="3">
    <source>
        <dbReference type="ARBA" id="ARBA00022475"/>
    </source>
</evidence>
<dbReference type="PROSITE" id="PS50928">
    <property type="entry name" value="ABC_TM1"/>
    <property type="match status" value="1"/>
</dbReference>
<keyword evidence="2" id="KW-0813">Transport</keyword>
<feature type="transmembrane region" description="Helical" evidence="7">
    <location>
        <begin position="140"/>
        <end position="163"/>
    </location>
</feature>
<sequence length="325" mass="37609">MFALKLKFKNWISNLKIKKNYERVSLEIKDTTWRSIILGFIFKSLILLFFGMIIIFPFYFMIVVALAPDAQVLDQRKPILWPDSFNFVNFARVLREADYWYALLVTSFITALSVILRLFFTMTFGYAFSLKNWKFKRTFWLLYLSILILPESALLIGQFRTITLLQWNDRADPKILISLVTPYVASIFSGYMFKNAFEAIPGRIKESALIDGCSGAKYFFKVAVPLVKPTIWTVTILTSFASWNSYLWPLLLLDSQSKVFNVINLWVIRQGIDPNSDPSGQQIILTNLRMAATIVAIVPMFIVYFIFRKRIMTSVGRRGNNTIKG</sequence>
<dbReference type="Gene3D" id="1.10.3720.10">
    <property type="entry name" value="MetI-like"/>
    <property type="match status" value="1"/>
</dbReference>
<dbReference type="SUPFAM" id="SSF161098">
    <property type="entry name" value="MetI-like"/>
    <property type="match status" value="1"/>
</dbReference>
<reference evidence="9 10" key="1">
    <citation type="journal article" date="2011" name="PLoS ONE">
        <title>Core proteome of the minimal cell: comparative proteomics of three mollicute species.</title>
        <authorList>
            <person name="Fisunov G.Y."/>
            <person name="Alexeev D.G."/>
            <person name="Bazaleev N.A."/>
            <person name="Ladygina V.G."/>
            <person name="Galyamina M.A."/>
            <person name="Kondratov I.G."/>
            <person name="Zhukova N.A."/>
            <person name="Serebryakova M.V."/>
            <person name="Demina I.A."/>
            <person name="Govorun V.M."/>
        </authorList>
    </citation>
    <scope>NUCLEOTIDE SEQUENCE [LARGE SCALE GENOMIC DNA]</scope>
    <source>
        <strain evidence="9 10">S6</strain>
    </source>
</reference>
<feature type="transmembrane region" description="Helical" evidence="7">
    <location>
        <begin position="218"/>
        <end position="243"/>
    </location>
</feature>
<dbReference type="HOGENOM" id="CLU_016047_1_1_14"/>
<dbReference type="InterPro" id="IPR035906">
    <property type="entry name" value="MetI-like_sf"/>
</dbReference>
<evidence type="ECO:0000313" key="9">
    <source>
        <dbReference type="EMBL" id="AHB99363.1"/>
    </source>
</evidence>
<evidence type="ECO:0000256" key="4">
    <source>
        <dbReference type="ARBA" id="ARBA00022692"/>
    </source>
</evidence>
<dbReference type="eggNOG" id="COG0395">
    <property type="taxonomic scope" value="Bacteria"/>
</dbReference>
<feature type="transmembrane region" description="Helical" evidence="7">
    <location>
        <begin position="175"/>
        <end position="197"/>
    </location>
</feature>
<dbReference type="PANTHER" id="PTHR43744:SF12">
    <property type="entry name" value="ABC TRANSPORTER PERMEASE PROTEIN MG189-RELATED"/>
    <property type="match status" value="1"/>
</dbReference>
<evidence type="ECO:0000256" key="6">
    <source>
        <dbReference type="ARBA" id="ARBA00023136"/>
    </source>
</evidence>
<proteinExistence type="predicted"/>
<dbReference type="RefSeq" id="WP_011883665.1">
    <property type="nucleotide sequence ID" value="NC_023030.2"/>
</dbReference>